<feature type="transmembrane region" description="Helical" evidence="11">
    <location>
        <begin position="305"/>
        <end position="326"/>
    </location>
</feature>
<dbReference type="InterPro" id="IPR020846">
    <property type="entry name" value="MFS_dom"/>
</dbReference>
<feature type="transmembrane region" description="Helical" evidence="11">
    <location>
        <begin position="116"/>
        <end position="141"/>
    </location>
</feature>
<evidence type="ECO:0000256" key="8">
    <source>
        <dbReference type="ARBA" id="ARBA00023136"/>
    </source>
</evidence>
<feature type="transmembrane region" description="Helical" evidence="11">
    <location>
        <begin position="50"/>
        <end position="75"/>
    </location>
</feature>
<dbReference type="InterPro" id="IPR005829">
    <property type="entry name" value="Sugar_transporter_CS"/>
</dbReference>
<evidence type="ECO:0000256" key="1">
    <source>
        <dbReference type="ARBA" id="ARBA00004651"/>
    </source>
</evidence>
<keyword evidence="5 11" id="KW-0812">Transmembrane</keyword>
<feature type="transmembrane region" description="Helical" evidence="11">
    <location>
        <begin position="366"/>
        <end position="386"/>
    </location>
</feature>
<accession>A0A1H3S4E1</accession>
<dbReference type="InterPro" id="IPR036259">
    <property type="entry name" value="MFS_trans_sf"/>
</dbReference>
<dbReference type="AlphaFoldDB" id="A0A1H3S4E1"/>
<keyword evidence="8 11" id="KW-0472">Membrane</keyword>
<dbReference type="PANTHER" id="PTHR43045:SF2">
    <property type="entry name" value="INNER MEMBRANE METABOLITE TRANSPORT PROTEIN YHJE"/>
    <property type="match status" value="1"/>
</dbReference>
<feature type="transmembrane region" description="Helical" evidence="11">
    <location>
        <begin position="275"/>
        <end position="298"/>
    </location>
</feature>
<dbReference type="InterPro" id="IPR005828">
    <property type="entry name" value="MFS_sugar_transport-like"/>
</dbReference>
<sequence length="442" mass="45483">MSSSSDLRAARRAGLGSFIGTAIEWYDFFIFGTAAALVFGEVFFPTASPVAGLLASFATFWTGFLARPLGGVVFGHLGDRIGRKKTLVTTLVLMGVSSTAIGLVPSYASIGMAAPALLILLRLVQGLALGGEWGGAVLIAAEHAPPSRRILFGAFAQQGSPAGGLMATLVFLGVSRLSAEDFAAWGWRVPFLVSAVLLVVGLVIRLTVAESPEFLATKQRGEIVKAPAAEVLRTAPGAVLLGIGASAIGIGAAYFLNAFTIAWTTTELGVPRATILSALLVGTIIQFVAQPVAALIAHRVGATRFMIVALVASALLTPVFYLLVSTGDGSKIVLGIVLINIVAPAYFAVLAGFLTQAFPARVRYTGISLAYQLSATVIGGSVPLIAQSLLSSGGIGLVVAYHVGLIVLTLVCVAALGRRIAKSQGVADLPDNSDLRASDAPA</sequence>
<dbReference type="FunFam" id="1.20.1250.20:FF:000001">
    <property type="entry name" value="Dicarboxylate MFS transporter"/>
    <property type="match status" value="1"/>
</dbReference>
<dbReference type="GO" id="GO:0005886">
    <property type="term" value="C:plasma membrane"/>
    <property type="evidence" value="ECO:0007669"/>
    <property type="project" value="UniProtKB-SubCell"/>
</dbReference>
<dbReference type="Gene3D" id="1.20.1250.20">
    <property type="entry name" value="MFS general substrate transporter like domains"/>
    <property type="match status" value="1"/>
</dbReference>
<feature type="transmembrane region" description="Helical" evidence="11">
    <location>
        <begin position="21"/>
        <end position="44"/>
    </location>
</feature>
<comment type="similarity">
    <text evidence="2">Belongs to the major facilitator superfamily. Metabolite:H+ Symporter (MHS) family (TC 2.A.1.6) family.</text>
</comment>
<feature type="transmembrane region" description="Helical" evidence="11">
    <location>
        <begin position="238"/>
        <end position="263"/>
    </location>
</feature>
<dbReference type="OrthoDB" id="8953821at2"/>
<dbReference type="Pfam" id="PF00083">
    <property type="entry name" value="Sugar_tr"/>
    <property type="match status" value="1"/>
</dbReference>
<dbReference type="CDD" id="cd17369">
    <property type="entry name" value="MFS_ShiA_like"/>
    <property type="match status" value="1"/>
</dbReference>
<feature type="transmembrane region" description="Helical" evidence="11">
    <location>
        <begin position="332"/>
        <end position="354"/>
    </location>
</feature>
<feature type="transmembrane region" description="Helical" evidence="11">
    <location>
        <begin position="392"/>
        <end position="416"/>
    </location>
</feature>
<keyword evidence="14" id="KW-1185">Reference proteome</keyword>
<evidence type="ECO:0000256" key="10">
    <source>
        <dbReference type="ARBA" id="ARBA00039918"/>
    </source>
</evidence>
<dbReference type="EMBL" id="FNOK01000060">
    <property type="protein sequence ID" value="SDZ32963.1"/>
    <property type="molecule type" value="Genomic_DNA"/>
</dbReference>
<dbReference type="STRING" id="418495.SAMN05216215_106040"/>
<evidence type="ECO:0000256" key="3">
    <source>
        <dbReference type="ARBA" id="ARBA00022448"/>
    </source>
</evidence>
<evidence type="ECO:0000313" key="13">
    <source>
        <dbReference type="EMBL" id="SDZ32963.1"/>
    </source>
</evidence>
<name>A0A1H3S4E1_9PSEU</name>
<evidence type="ECO:0000256" key="7">
    <source>
        <dbReference type="ARBA" id="ARBA00022989"/>
    </source>
</evidence>
<reference evidence="14" key="1">
    <citation type="submission" date="2016-10" db="EMBL/GenBank/DDBJ databases">
        <authorList>
            <person name="Varghese N."/>
            <person name="Submissions S."/>
        </authorList>
    </citation>
    <scope>NUCLEOTIDE SEQUENCE [LARGE SCALE GENOMIC DNA]</scope>
    <source>
        <strain evidence="14">CGMCC 4.3530</strain>
    </source>
</reference>
<organism evidence="13 14">
    <name type="scientific">Saccharopolyspora shandongensis</name>
    <dbReference type="NCBI Taxonomy" id="418495"/>
    <lineage>
        <taxon>Bacteria</taxon>
        <taxon>Bacillati</taxon>
        <taxon>Actinomycetota</taxon>
        <taxon>Actinomycetes</taxon>
        <taxon>Pseudonocardiales</taxon>
        <taxon>Pseudonocardiaceae</taxon>
        <taxon>Saccharopolyspora</taxon>
    </lineage>
</organism>
<comment type="function">
    <text evidence="9">May be a proton symporter involved in the uptake of osmolytes such as proline and glycine betaine.</text>
</comment>
<gene>
    <name evidence="13" type="ORF">SAMN05216215_106040</name>
</gene>
<keyword evidence="3" id="KW-0813">Transport</keyword>
<evidence type="ECO:0000313" key="14">
    <source>
        <dbReference type="Proteomes" id="UP000199529"/>
    </source>
</evidence>
<feature type="domain" description="Major facilitator superfamily (MFS) profile" evidence="12">
    <location>
        <begin position="13"/>
        <end position="421"/>
    </location>
</feature>
<evidence type="ECO:0000256" key="2">
    <source>
        <dbReference type="ARBA" id="ARBA00008240"/>
    </source>
</evidence>
<dbReference type="GO" id="GO:0015293">
    <property type="term" value="F:symporter activity"/>
    <property type="evidence" value="ECO:0007669"/>
    <property type="project" value="UniProtKB-KW"/>
</dbReference>
<dbReference type="PANTHER" id="PTHR43045">
    <property type="entry name" value="SHIKIMATE TRANSPORTER"/>
    <property type="match status" value="1"/>
</dbReference>
<dbReference type="RefSeq" id="WP_093276171.1">
    <property type="nucleotide sequence ID" value="NZ_FNOK01000060.1"/>
</dbReference>
<evidence type="ECO:0000256" key="5">
    <source>
        <dbReference type="ARBA" id="ARBA00022692"/>
    </source>
</evidence>
<dbReference type="SUPFAM" id="SSF103473">
    <property type="entry name" value="MFS general substrate transporter"/>
    <property type="match status" value="1"/>
</dbReference>
<feature type="transmembrane region" description="Helical" evidence="11">
    <location>
        <begin position="185"/>
        <end position="208"/>
    </location>
</feature>
<evidence type="ECO:0000256" key="11">
    <source>
        <dbReference type="SAM" id="Phobius"/>
    </source>
</evidence>
<dbReference type="PROSITE" id="PS00217">
    <property type="entry name" value="SUGAR_TRANSPORT_2"/>
    <property type="match status" value="1"/>
</dbReference>
<evidence type="ECO:0000256" key="9">
    <source>
        <dbReference type="ARBA" id="ARBA00037295"/>
    </source>
</evidence>
<dbReference type="PROSITE" id="PS50850">
    <property type="entry name" value="MFS"/>
    <property type="match status" value="1"/>
</dbReference>
<comment type="subcellular location">
    <subcellularLocation>
        <location evidence="1">Cell membrane</location>
        <topology evidence="1">Multi-pass membrane protein</topology>
    </subcellularLocation>
</comment>
<keyword evidence="4" id="KW-1003">Cell membrane</keyword>
<keyword evidence="6" id="KW-0769">Symport</keyword>
<feature type="transmembrane region" description="Helical" evidence="11">
    <location>
        <begin position="87"/>
        <end position="110"/>
    </location>
</feature>
<protein>
    <recommendedName>
        <fullName evidence="10">Putative proline/betaine transporter</fullName>
    </recommendedName>
</protein>
<dbReference type="Proteomes" id="UP000199529">
    <property type="component" value="Unassembled WGS sequence"/>
</dbReference>
<proteinExistence type="inferred from homology"/>
<evidence type="ECO:0000256" key="6">
    <source>
        <dbReference type="ARBA" id="ARBA00022847"/>
    </source>
</evidence>
<keyword evidence="7 11" id="KW-1133">Transmembrane helix</keyword>
<evidence type="ECO:0000259" key="12">
    <source>
        <dbReference type="PROSITE" id="PS50850"/>
    </source>
</evidence>
<evidence type="ECO:0000256" key="4">
    <source>
        <dbReference type="ARBA" id="ARBA00022475"/>
    </source>
</evidence>